<keyword evidence="2" id="KW-0813">Transport</keyword>
<dbReference type="Pfam" id="PF20667">
    <property type="entry name" value="Sec10_N"/>
    <property type="match status" value="1"/>
</dbReference>
<dbReference type="RefSeq" id="XP_052945123.1">
    <property type="nucleotide sequence ID" value="XM_053087345.1"/>
</dbReference>
<organism evidence="8 9">
    <name type="scientific">Dioszegia hungarica</name>
    <dbReference type="NCBI Taxonomy" id="4972"/>
    <lineage>
        <taxon>Eukaryota</taxon>
        <taxon>Fungi</taxon>
        <taxon>Dikarya</taxon>
        <taxon>Basidiomycota</taxon>
        <taxon>Agaricomycotina</taxon>
        <taxon>Tremellomycetes</taxon>
        <taxon>Tremellales</taxon>
        <taxon>Bulleribasidiaceae</taxon>
        <taxon>Dioszegia</taxon>
    </lineage>
</organism>
<dbReference type="InterPro" id="IPR009976">
    <property type="entry name" value="Sec10-like"/>
</dbReference>
<gene>
    <name evidence="8" type="ORF">MKK02DRAFT_27441</name>
</gene>
<evidence type="ECO:0000313" key="8">
    <source>
        <dbReference type="EMBL" id="KAI9635346.1"/>
    </source>
</evidence>
<keyword evidence="3" id="KW-0268">Exocytosis</keyword>
<dbReference type="GO" id="GO:0006893">
    <property type="term" value="P:Golgi to plasma membrane transport"/>
    <property type="evidence" value="ECO:0007669"/>
    <property type="project" value="TreeGrafter"/>
</dbReference>
<dbReference type="InterPro" id="IPR048627">
    <property type="entry name" value="Sec10_HB"/>
</dbReference>
<name>A0AA38H8E8_9TREE</name>
<evidence type="ECO:0000256" key="5">
    <source>
        <dbReference type="SAM" id="MobiDB-lite"/>
    </source>
</evidence>
<dbReference type="PANTHER" id="PTHR12100:SF0">
    <property type="entry name" value="EXOCYST COMPLEX COMPONENT 5"/>
    <property type="match status" value="1"/>
</dbReference>
<comment type="caution">
    <text evidence="8">The sequence shown here is derived from an EMBL/GenBank/DDBJ whole genome shotgun (WGS) entry which is preliminary data.</text>
</comment>
<proteinExistence type="inferred from homology"/>
<dbReference type="AlphaFoldDB" id="A0AA38H8E8"/>
<accession>A0AA38H8E8</accession>
<keyword evidence="9" id="KW-1185">Reference proteome</keyword>
<dbReference type="InterPro" id="IPR048625">
    <property type="entry name" value="Sec10_N"/>
</dbReference>
<sequence length="1081" mass="116764">MPPQRPAKRQPTITRPSTASTDPIPSTSASTSAVASKPMDPAIDRALQLSNFESSYSTEGFITTLSDSLISASKAASGPFDPTPFLDTFSPALDSLLSLRAQVAERTKKMETDVRRAEREYGRRLRELDGGFEAIGSSFESLESRISDVGRTAVRIGEQLEGLHQTRSTAQSTSLLVSYYLGLAHQSAENGGAEGEDGKVATPLETLFATRTSRDGRARLAVILRRLMAVAKDVADNAQSAAAEAEMLATPRQDSPDPSASADKGTMDQRTVGRRRREKEKAERVRDEVERYCERFEKEVLRLFDRSYRKGDPRMMAHCAKTLQDFNGGASCVQIYVNQHDFFISHGKVVEDAERSLGEEGEDGSKRVDIWKSIGDPDAPPPTTEPGLEALIREIKVTTSQEAQIVKAVFPNPVAVATVFLQRVFAQVLQQHIETLVTRAQAISTLAVLRILNLCHAHCATLVEDLRSYDLALSSGPSASSANTPISVGTGGGKGSGGGAGPLASMLEHALEEMFVPWLEGSRYLESESKNLVELYGGLLSRFTRYHETVLKAKPNSLLDKVVNQLSSSAPSNTAGTTAGSTAQSAAAAISKYANYFTASAAQAVKAAAANANNSPMGVGTAGIVTSPVDRKTPLPPHLTIMTNPNGASSPGAASSPVMASASPNLGSGSGMKRTDSMRGGPRDGGGAAEDMVSKVDGGLTLAAAERMLRWHAEAVGRVVQLSQSDVGKNAFALSKVLAEAIGRGYIETALDSVAASLDQHDSKVDVDLQPFLTLRPVDQICHLWQRYTLTALLPLANASPGTRKEMGTFNQHGLLRLEGKVNVVIQKTIDAIITCFRQLLTRQKKNDYKPLNDEISFARNQTEPCQLCCELLDDVRAKAKEALSGKNLESFFMEVAVAVHSLLLDHYKKFPVNPTGGLMLTKDLAAYQESTAAFGIPAVNDRFDMLRQLGNSFIVQPNVLKSYMTESHLGRIELKLLRPYLQQRVDYSTFAKSLNLEDAPGTMLITKEEEKRLNRMSTVVSGVAGAGMGKLKGLLKEFEAGLLSPEEEEALRRHERKVGGQRSAGGSLRYVPPHAAYMMH</sequence>
<dbReference type="PANTHER" id="PTHR12100">
    <property type="entry name" value="SEC10"/>
    <property type="match status" value="1"/>
</dbReference>
<protein>
    <submittedName>
        <fullName evidence="8">Exocyst complex component Sec10-like protein</fullName>
    </submittedName>
</protein>
<dbReference type="GeneID" id="77726546"/>
<feature type="compositionally biased region" description="Low complexity" evidence="5">
    <location>
        <begin position="16"/>
        <end position="37"/>
    </location>
</feature>
<dbReference type="Pfam" id="PF07393">
    <property type="entry name" value="Sec10_HB"/>
    <property type="match status" value="1"/>
</dbReference>
<evidence type="ECO:0000259" key="7">
    <source>
        <dbReference type="Pfam" id="PF20667"/>
    </source>
</evidence>
<keyword evidence="4" id="KW-0175">Coiled coil</keyword>
<evidence type="ECO:0000313" key="9">
    <source>
        <dbReference type="Proteomes" id="UP001164286"/>
    </source>
</evidence>
<feature type="domain" description="Exocyst complex component Sec10-like alpha-helical bundle" evidence="6">
    <location>
        <begin position="220"/>
        <end position="994"/>
    </location>
</feature>
<dbReference type="EMBL" id="JAKWFO010000005">
    <property type="protein sequence ID" value="KAI9635346.1"/>
    <property type="molecule type" value="Genomic_DNA"/>
</dbReference>
<evidence type="ECO:0000256" key="1">
    <source>
        <dbReference type="ARBA" id="ARBA00006572"/>
    </source>
</evidence>
<feature type="compositionally biased region" description="Low complexity" evidence="5">
    <location>
        <begin position="645"/>
        <end position="665"/>
    </location>
</feature>
<feature type="domain" description="Exocyst complex component Sec10 N-terminal" evidence="7">
    <location>
        <begin position="82"/>
        <end position="185"/>
    </location>
</feature>
<feature type="region of interest" description="Disordered" evidence="5">
    <location>
        <begin position="645"/>
        <end position="689"/>
    </location>
</feature>
<dbReference type="GO" id="GO:0000145">
    <property type="term" value="C:exocyst"/>
    <property type="evidence" value="ECO:0007669"/>
    <property type="project" value="TreeGrafter"/>
</dbReference>
<feature type="region of interest" description="Disordered" evidence="5">
    <location>
        <begin position="1"/>
        <end position="37"/>
    </location>
</feature>
<dbReference type="Proteomes" id="UP001164286">
    <property type="component" value="Unassembled WGS sequence"/>
</dbReference>
<evidence type="ECO:0000256" key="3">
    <source>
        <dbReference type="ARBA" id="ARBA00022483"/>
    </source>
</evidence>
<feature type="region of interest" description="Disordered" evidence="5">
    <location>
        <begin position="476"/>
        <end position="495"/>
    </location>
</feature>
<evidence type="ECO:0000256" key="4">
    <source>
        <dbReference type="ARBA" id="ARBA00023054"/>
    </source>
</evidence>
<reference evidence="8" key="1">
    <citation type="journal article" date="2022" name="G3 (Bethesda)">
        <title>High quality genome of the basidiomycete yeast Dioszegia hungarica PDD-24b-2 isolated from cloud water.</title>
        <authorList>
            <person name="Jarrige D."/>
            <person name="Haridas S."/>
            <person name="Bleykasten-Grosshans C."/>
            <person name="Joly M."/>
            <person name="Nadalig T."/>
            <person name="Sancelme M."/>
            <person name="Vuilleumier S."/>
            <person name="Grigoriev I.V."/>
            <person name="Amato P."/>
            <person name="Bringel F."/>
        </authorList>
    </citation>
    <scope>NUCLEOTIDE SEQUENCE</scope>
    <source>
        <strain evidence="8">PDD-24b-2</strain>
    </source>
</reference>
<evidence type="ECO:0000259" key="6">
    <source>
        <dbReference type="Pfam" id="PF07393"/>
    </source>
</evidence>
<comment type="similarity">
    <text evidence="1">Belongs to the SEC10 family.</text>
</comment>
<dbReference type="GO" id="GO:0006887">
    <property type="term" value="P:exocytosis"/>
    <property type="evidence" value="ECO:0007669"/>
    <property type="project" value="UniProtKB-KW"/>
</dbReference>
<evidence type="ECO:0000256" key="2">
    <source>
        <dbReference type="ARBA" id="ARBA00022448"/>
    </source>
</evidence>
<feature type="region of interest" description="Disordered" evidence="5">
    <location>
        <begin position="242"/>
        <end position="284"/>
    </location>
</feature>